<evidence type="ECO:0000313" key="2">
    <source>
        <dbReference type="EMBL" id="RZQ61217.1"/>
    </source>
</evidence>
<sequence length="275" mass="28675">MTVLVTGATGTVGRQVVAQLAAAGHPVRALTRDPAKARLPEGVEVARGDLTEPDSVAPALDGVTGLHLITFGGDDGEPLATGPRLVELATRAGVRRVSVLSGFDRGGVEAALADSTLPWAHLQPVEFMANALEWAESARTEGVVRVFGDKPGSVVHEADIAAVAVAVLTTGGLATAGGSEYPITGPEPLSPRQRVAILAEAAGRPIRFEPLTEDQERARLAAMGWPPDYVEFGIQLALDPPAEGAAVTPTVREVTGRPPRTFAQWASEHAAEFRP</sequence>
<dbReference type="OrthoDB" id="3207931at2"/>
<dbReference type="InterPro" id="IPR016040">
    <property type="entry name" value="NAD(P)-bd_dom"/>
</dbReference>
<dbReference type="Pfam" id="PF13460">
    <property type="entry name" value="NAD_binding_10"/>
    <property type="match status" value="1"/>
</dbReference>
<name>A0A4Q7J2R8_9PSEU</name>
<protein>
    <submittedName>
        <fullName evidence="2">NAD-dependent epimerase/dehydratase family protein</fullName>
    </submittedName>
</protein>
<dbReference type="Proteomes" id="UP000292003">
    <property type="component" value="Unassembled WGS sequence"/>
</dbReference>
<accession>A0A4Q7J2R8</accession>
<dbReference type="Gene3D" id="3.90.25.10">
    <property type="entry name" value="UDP-galactose 4-epimerase, domain 1"/>
    <property type="match status" value="1"/>
</dbReference>
<dbReference type="SUPFAM" id="SSF51735">
    <property type="entry name" value="NAD(P)-binding Rossmann-fold domains"/>
    <property type="match status" value="1"/>
</dbReference>
<dbReference type="RefSeq" id="WP_130478031.1">
    <property type="nucleotide sequence ID" value="NZ_SFCC01000013.1"/>
</dbReference>
<dbReference type="InterPro" id="IPR051604">
    <property type="entry name" value="Ergot_Alk_Oxidoreductase"/>
</dbReference>
<evidence type="ECO:0000313" key="3">
    <source>
        <dbReference type="Proteomes" id="UP000292003"/>
    </source>
</evidence>
<reference evidence="2 3" key="1">
    <citation type="submission" date="2019-02" db="EMBL/GenBank/DDBJ databases">
        <title>Draft genome sequence of Amycolatopsis sp. 8-3EHSu isolated from roots of Suaeda maritima.</title>
        <authorList>
            <person name="Duangmal K."/>
            <person name="Chantavorakit T."/>
        </authorList>
    </citation>
    <scope>NUCLEOTIDE SEQUENCE [LARGE SCALE GENOMIC DNA]</scope>
    <source>
        <strain evidence="2 3">8-3EHSu</strain>
    </source>
</reference>
<dbReference type="InterPro" id="IPR036291">
    <property type="entry name" value="NAD(P)-bd_dom_sf"/>
</dbReference>
<dbReference type="PANTHER" id="PTHR43162:SF1">
    <property type="entry name" value="PRESTALK A DIFFERENTIATION PROTEIN A"/>
    <property type="match status" value="1"/>
</dbReference>
<comment type="caution">
    <text evidence="2">The sequence shown here is derived from an EMBL/GenBank/DDBJ whole genome shotgun (WGS) entry which is preliminary data.</text>
</comment>
<keyword evidence="3" id="KW-1185">Reference proteome</keyword>
<dbReference type="EMBL" id="SFCC01000013">
    <property type="protein sequence ID" value="RZQ61217.1"/>
    <property type="molecule type" value="Genomic_DNA"/>
</dbReference>
<dbReference type="AlphaFoldDB" id="A0A4Q7J2R8"/>
<organism evidence="2 3">
    <name type="scientific">Amycolatopsis suaedae</name>
    <dbReference type="NCBI Taxonomy" id="2510978"/>
    <lineage>
        <taxon>Bacteria</taxon>
        <taxon>Bacillati</taxon>
        <taxon>Actinomycetota</taxon>
        <taxon>Actinomycetes</taxon>
        <taxon>Pseudonocardiales</taxon>
        <taxon>Pseudonocardiaceae</taxon>
        <taxon>Amycolatopsis</taxon>
    </lineage>
</organism>
<feature type="domain" description="NAD(P)-binding" evidence="1">
    <location>
        <begin position="7"/>
        <end position="104"/>
    </location>
</feature>
<dbReference type="PANTHER" id="PTHR43162">
    <property type="match status" value="1"/>
</dbReference>
<dbReference type="Gene3D" id="3.40.50.720">
    <property type="entry name" value="NAD(P)-binding Rossmann-like Domain"/>
    <property type="match status" value="1"/>
</dbReference>
<gene>
    <name evidence="2" type="ORF">EWH70_25435</name>
</gene>
<proteinExistence type="predicted"/>
<evidence type="ECO:0000259" key="1">
    <source>
        <dbReference type="Pfam" id="PF13460"/>
    </source>
</evidence>